<protein>
    <submittedName>
        <fullName evidence="1">Uncharacterized protein</fullName>
    </submittedName>
</protein>
<name>M4JGG5_9VIRU</name>
<dbReference type="OrthoDB" id="15100at10239"/>
<dbReference type="GeneID" id="15152038"/>
<dbReference type="KEGG" id="vg:15152038"/>
<evidence type="ECO:0000313" key="1">
    <source>
        <dbReference type="EMBL" id="AGC65560.1"/>
    </source>
</evidence>
<reference evidence="1 2" key="1">
    <citation type="journal article" date="2013" name="Archaea">
        <title>PH1: An Archaeovirus of Haloarcula hispanica Related to SH1 and HHIV-2.</title>
        <authorList>
            <person name="Porter K."/>
            <person name="Tang S.-L."/>
            <person name="Chen C.-P."/>
            <person name="Chiang P.-W."/>
            <person name="Hong M.-J."/>
            <person name="Dyall-Smith M.L."/>
        </authorList>
    </citation>
    <scope>NUCLEOTIDE SEQUENCE [LARGE SCALE GENOMIC DNA]</scope>
    <source>
        <strain evidence="1">1</strain>
    </source>
</reference>
<dbReference type="RefSeq" id="YP_007761624.1">
    <property type="nucleotide sequence ID" value="NC_020998.1"/>
</dbReference>
<accession>M4JGG5</accession>
<keyword evidence="2" id="KW-1185">Reference proteome</keyword>
<evidence type="ECO:0000313" key="2">
    <source>
        <dbReference type="Proteomes" id="UP000012173"/>
    </source>
</evidence>
<proteinExistence type="predicted"/>
<organism evidence="1 2">
    <name type="scientific">Haloarcula hispanica virus PH1</name>
    <dbReference type="NCBI Taxonomy" id="1282967"/>
    <lineage>
        <taxon>Viruses</taxon>
        <taxon>Singelaviria</taxon>
        <taxon>Helvetiavirae</taxon>
        <taxon>Dividoviricota</taxon>
        <taxon>Laserviricetes</taxon>
        <taxon>Halopanivirales</taxon>
        <taxon>Sphaerolipoviridae</taxon>
        <taxon>Alphasphaerolipovirus</taxon>
        <taxon>Alphasphaerolipovirus pinkense</taxon>
    </lineage>
</organism>
<dbReference type="Proteomes" id="UP000012173">
    <property type="component" value="Segment"/>
</dbReference>
<dbReference type="EMBL" id="KC252997">
    <property type="protein sequence ID" value="AGC65560.1"/>
    <property type="molecule type" value="Genomic_DNA"/>
</dbReference>
<gene>
    <name evidence="1" type="ORF">HhPH1_gp35</name>
</gene>
<sequence>MTPEHVERPDQEFESRITVDLDGDKYTHTQFDLEAVKVWHNLQNTADYVDVHVSSSGLGLHFVAWFEQPLRFHEEVAIRRSSGDDPRRVWMDCQRWLNGLYTDVLFEQKDTRRFDKERDFATVYDALAFIAANRTDDADRMKRLANEGHRGAPDLARKARRTA</sequence>